<dbReference type="PANTHER" id="PTHR31302">
    <property type="entry name" value="TRANSMEMBRANE PROTEIN WITH METALLOPHOSPHOESTERASE DOMAIN-RELATED"/>
    <property type="match status" value="1"/>
</dbReference>
<dbReference type="GO" id="GO:0009245">
    <property type="term" value="P:lipid A biosynthetic process"/>
    <property type="evidence" value="ECO:0007669"/>
    <property type="project" value="TreeGrafter"/>
</dbReference>
<dbReference type="Proteomes" id="UP000480425">
    <property type="component" value="Unassembled WGS sequence"/>
</dbReference>
<dbReference type="PANTHER" id="PTHR31302:SF31">
    <property type="entry name" value="PHOSPHODIESTERASE YAEI"/>
    <property type="match status" value="1"/>
</dbReference>
<dbReference type="GO" id="GO:0008758">
    <property type="term" value="F:UDP-2,3-diacylglucosamine hydrolase activity"/>
    <property type="evidence" value="ECO:0007669"/>
    <property type="project" value="TreeGrafter"/>
</dbReference>
<keyword evidence="1" id="KW-0479">Metal-binding</keyword>
<feature type="transmembrane region" description="Helical" evidence="3">
    <location>
        <begin position="6"/>
        <end position="27"/>
    </location>
</feature>
<keyword evidence="2" id="KW-0378">Hydrolase</keyword>
<dbReference type="Pfam" id="PF00149">
    <property type="entry name" value="Metallophos"/>
    <property type="match status" value="1"/>
</dbReference>
<feature type="transmembrane region" description="Helical" evidence="3">
    <location>
        <begin position="78"/>
        <end position="109"/>
    </location>
</feature>
<evidence type="ECO:0000256" key="3">
    <source>
        <dbReference type="SAM" id="Phobius"/>
    </source>
</evidence>
<sequence>MVARILVPVIILTILPYWWIGKQYLFLNRRKGCLGKSFCHLSRRWLRLLWWLPAMGVIGYSGFLALERNFLPDNPVLIDIWFGVMAIFAVPQFVFAFCSFIGWLCMCIAKSGKLGRFGFRPGNQGRNWGKLVGLVLAVCAFFTFIYGFTLGFPKMKVKQLTVYVPDLPKKFDGYRIVHFSDIHLGSYYGWRRGLPQRDVDSINAQHADLICFTGDLQNVQPSELKPYIKLMQRLKAKDGVLSVLGNHDYTWYLNIDEDDKAEMEKIEVEVRQAEKNMGWRLLNNEHIVIHRGNDSIYVAGTENYEKPYRSDIGKALYGIKPGSFVMMLQHMPKQWSKTLPSAIAGNDSVKVAPQLTLSGHTHAGQVSVLGLRPSMFTPFDYGLYEREGCQLYTTSGLGGTVPIRVGATAEIAVITLRCK</sequence>
<evidence type="ECO:0000313" key="5">
    <source>
        <dbReference type="EMBL" id="MQN80691.1"/>
    </source>
</evidence>
<feature type="transmembrane region" description="Helical" evidence="3">
    <location>
        <begin position="48"/>
        <end position="66"/>
    </location>
</feature>
<protein>
    <submittedName>
        <fullName evidence="5">Metallophosphoesterase</fullName>
    </submittedName>
</protein>
<dbReference type="InterPro" id="IPR004843">
    <property type="entry name" value="Calcineurin-like_PHP"/>
</dbReference>
<dbReference type="GO" id="GO:0016020">
    <property type="term" value="C:membrane"/>
    <property type="evidence" value="ECO:0007669"/>
    <property type="project" value="GOC"/>
</dbReference>
<proteinExistence type="predicted"/>
<dbReference type="CDD" id="cd07385">
    <property type="entry name" value="MPP_YkuE_C"/>
    <property type="match status" value="1"/>
</dbReference>
<keyword evidence="3" id="KW-0472">Membrane</keyword>
<name>A0A6G1U1N3_9BACT</name>
<comment type="caution">
    <text evidence="5">The sequence shown here is derived from an EMBL/GenBank/DDBJ whole genome shotgun (WGS) entry which is preliminary data.</text>
</comment>
<feature type="transmembrane region" description="Helical" evidence="3">
    <location>
        <begin position="130"/>
        <end position="152"/>
    </location>
</feature>
<evidence type="ECO:0000256" key="1">
    <source>
        <dbReference type="ARBA" id="ARBA00022723"/>
    </source>
</evidence>
<evidence type="ECO:0000256" key="2">
    <source>
        <dbReference type="ARBA" id="ARBA00022801"/>
    </source>
</evidence>
<evidence type="ECO:0000313" key="6">
    <source>
        <dbReference type="Proteomes" id="UP000480425"/>
    </source>
</evidence>
<dbReference type="InterPro" id="IPR029052">
    <property type="entry name" value="Metallo-depent_PP-like"/>
</dbReference>
<dbReference type="EMBL" id="VZCB01000055">
    <property type="protein sequence ID" value="MQN80691.1"/>
    <property type="molecule type" value="Genomic_DNA"/>
</dbReference>
<organism evidence="5 6">
    <name type="scientific">Segatella copri</name>
    <dbReference type="NCBI Taxonomy" id="165179"/>
    <lineage>
        <taxon>Bacteria</taxon>
        <taxon>Pseudomonadati</taxon>
        <taxon>Bacteroidota</taxon>
        <taxon>Bacteroidia</taxon>
        <taxon>Bacteroidales</taxon>
        <taxon>Prevotellaceae</taxon>
        <taxon>Segatella</taxon>
    </lineage>
</organism>
<keyword evidence="3" id="KW-1133">Transmembrane helix</keyword>
<keyword evidence="3" id="KW-0812">Transmembrane</keyword>
<dbReference type="RefSeq" id="WP_153123378.1">
    <property type="nucleotide sequence ID" value="NZ_VZCB01000055.1"/>
</dbReference>
<feature type="domain" description="Calcineurin-like phosphoesterase" evidence="4">
    <location>
        <begin position="175"/>
        <end position="363"/>
    </location>
</feature>
<gene>
    <name evidence="5" type="ORF">F7D73_06940</name>
</gene>
<dbReference type="GO" id="GO:0046872">
    <property type="term" value="F:metal ion binding"/>
    <property type="evidence" value="ECO:0007669"/>
    <property type="project" value="UniProtKB-KW"/>
</dbReference>
<dbReference type="OrthoDB" id="9780884at2"/>
<evidence type="ECO:0000259" key="4">
    <source>
        <dbReference type="Pfam" id="PF00149"/>
    </source>
</evidence>
<accession>A0A6G1U1N3</accession>
<dbReference type="SUPFAM" id="SSF56300">
    <property type="entry name" value="Metallo-dependent phosphatases"/>
    <property type="match status" value="1"/>
</dbReference>
<dbReference type="InterPro" id="IPR051158">
    <property type="entry name" value="Metallophosphoesterase_sf"/>
</dbReference>
<dbReference type="AlphaFoldDB" id="A0A6G1U1N3"/>
<reference evidence="5 6" key="1">
    <citation type="submission" date="2019-09" db="EMBL/GenBank/DDBJ databases">
        <title>Distinct polysaccharide growth profiles of human intestinal Prevotella copri isolates.</title>
        <authorList>
            <person name="Fehlner-Peach H."/>
            <person name="Magnabosco C."/>
            <person name="Raghavan V."/>
            <person name="Scher J.U."/>
            <person name="Tett A."/>
            <person name="Cox L.M."/>
            <person name="Gottsegen C."/>
            <person name="Watters A."/>
            <person name="Wiltshire- Gordon J.D."/>
            <person name="Segata N."/>
            <person name="Bonneau R."/>
            <person name="Littman D.R."/>
        </authorList>
    </citation>
    <scope>NUCLEOTIDE SEQUENCE [LARGE SCALE GENOMIC DNA]</scope>
    <source>
        <strain evidence="6">iA622</strain>
    </source>
</reference>
<dbReference type="Gene3D" id="3.60.21.10">
    <property type="match status" value="1"/>
</dbReference>